<dbReference type="EMBL" id="ADAS02000009">
    <property type="protein sequence ID" value="OAV97995.1"/>
    <property type="molecule type" value="Genomic_DNA"/>
</dbReference>
<reference evidence="3" key="4">
    <citation type="submission" date="2025-05" db="UniProtKB">
        <authorList>
            <consortium name="EnsemblFungi"/>
        </authorList>
    </citation>
    <scope>IDENTIFICATION</scope>
    <source>
        <strain evidence="3">isolate 1-1 / race 1 (BBBD)</strain>
    </source>
</reference>
<organism evidence="2">
    <name type="scientific">Puccinia triticina (isolate 1-1 / race 1 (BBBD))</name>
    <name type="common">Brown leaf rust fungus</name>
    <dbReference type="NCBI Taxonomy" id="630390"/>
    <lineage>
        <taxon>Eukaryota</taxon>
        <taxon>Fungi</taxon>
        <taxon>Dikarya</taxon>
        <taxon>Basidiomycota</taxon>
        <taxon>Pucciniomycotina</taxon>
        <taxon>Pucciniomycetes</taxon>
        <taxon>Pucciniales</taxon>
        <taxon>Pucciniaceae</taxon>
        <taxon>Puccinia</taxon>
    </lineage>
</organism>
<dbReference type="EnsemblFungi" id="PTTG_11663-t43_1">
    <property type="protein sequence ID" value="PTTG_11663-t43_1-p1"/>
    <property type="gene ID" value="PTTG_11663"/>
</dbReference>
<sequence length="576" mass="63272">MSGQGLGVPEGGRAPRECRVMHIDELQPRGAYKYDPSPQVGTKVFSQNFKLIISDSKTLDSAIPIARTKLLKSEFSENMGVQSTARAAPRSASMNPGSDKAVVADALTPGAFLTPGEASRGNEVGQPLQERSGEETAQEILVAENEAGTGLESVITMPNLSKDVVNQILKSTNVPPPAISVSDDLEEERAHIWAKILEAQSAGDIILTKHLMIVWSSLDEAKKKPPIARAVSATPVLLTVESRMVSKSVKAEKEHGLVYAIGAVSSHQDAGFTPYFEENIKCLKAPLPLTIFNNDWKKRAIRAHINLRQARPGDNDKAYRGLAYPSEWSQTHSDWTKNHRNFYLTLRDIFDKGLFAAKLLLHKENCDAIASSGHGFMTAFRYDMAVRETAFAHRIASEDGSAVQEISVHQTLLMQSCYTTAMSFGEVTWTENKYAPGQEFSHIDPEIGVTASLSAHAQSFPFDPVDTYGRRHTAMYGAVQHYQHNPGSFYSSPQYPSNSVGYPGPRRQPSYPPPGNSMGEGSRFFKDQSGHQRPFESKKRSRGYHGANFVEGFVDRRQGRNVPHAHPGGPPAQGKK</sequence>
<feature type="compositionally biased region" description="Polar residues" evidence="1">
    <location>
        <begin position="487"/>
        <end position="500"/>
    </location>
</feature>
<evidence type="ECO:0000313" key="4">
    <source>
        <dbReference type="Proteomes" id="UP000005240"/>
    </source>
</evidence>
<dbReference type="AlphaFoldDB" id="A0A180GYU5"/>
<feature type="region of interest" description="Disordered" evidence="1">
    <location>
        <begin position="487"/>
        <end position="576"/>
    </location>
</feature>
<proteinExistence type="predicted"/>
<reference evidence="2" key="2">
    <citation type="submission" date="2016-05" db="EMBL/GenBank/DDBJ databases">
        <title>Comparative analysis highlights variable genome content of wheat rusts and divergence of the mating loci.</title>
        <authorList>
            <person name="Cuomo C.A."/>
            <person name="Bakkeren G."/>
            <person name="Szabo L."/>
            <person name="Khalil H."/>
            <person name="Joly D."/>
            <person name="Goldberg J."/>
            <person name="Young S."/>
            <person name="Zeng Q."/>
            <person name="Fellers J."/>
        </authorList>
    </citation>
    <scope>NUCLEOTIDE SEQUENCE [LARGE SCALE GENOMIC DNA]</scope>
    <source>
        <strain evidence="2">1-1 BBBD Race 1</strain>
    </source>
</reference>
<protein>
    <submittedName>
        <fullName evidence="2 3">Uncharacterized protein</fullName>
    </submittedName>
</protein>
<keyword evidence="4" id="KW-1185">Reference proteome</keyword>
<evidence type="ECO:0000256" key="1">
    <source>
        <dbReference type="SAM" id="MobiDB-lite"/>
    </source>
</evidence>
<evidence type="ECO:0000313" key="3">
    <source>
        <dbReference type="EnsemblFungi" id="PTTG_11663-t43_1-p1"/>
    </source>
</evidence>
<feature type="region of interest" description="Disordered" evidence="1">
    <location>
        <begin position="113"/>
        <end position="134"/>
    </location>
</feature>
<gene>
    <name evidence="2" type="ORF">PTTG_11663</name>
</gene>
<dbReference type="VEuPathDB" id="FungiDB:PTTG_11663"/>
<evidence type="ECO:0000313" key="2">
    <source>
        <dbReference type="EMBL" id="OAV97995.1"/>
    </source>
</evidence>
<feature type="compositionally biased region" description="Basic and acidic residues" evidence="1">
    <location>
        <begin position="523"/>
        <end position="538"/>
    </location>
</feature>
<reference evidence="3 4" key="3">
    <citation type="journal article" date="2017" name="G3 (Bethesda)">
        <title>Comparative analysis highlights variable genome content of wheat rusts and divergence of the mating loci.</title>
        <authorList>
            <person name="Cuomo C.A."/>
            <person name="Bakkeren G."/>
            <person name="Khalil H.B."/>
            <person name="Panwar V."/>
            <person name="Joly D."/>
            <person name="Linning R."/>
            <person name="Sakthikumar S."/>
            <person name="Song X."/>
            <person name="Adiconis X."/>
            <person name="Fan L."/>
            <person name="Goldberg J.M."/>
            <person name="Levin J.Z."/>
            <person name="Young S."/>
            <person name="Zeng Q."/>
            <person name="Anikster Y."/>
            <person name="Bruce M."/>
            <person name="Wang M."/>
            <person name="Yin C."/>
            <person name="McCallum B."/>
            <person name="Szabo L.J."/>
            <person name="Hulbert S."/>
            <person name="Chen X."/>
            <person name="Fellers J.P."/>
        </authorList>
    </citation>
    <scope>NUCLEOTIDE SEQUENCE</scope>
    <source>
        <strain evidence="3">isolate 1-1 / race 1 (BBBD)</strain>
        <strain evidence="4">Isolate 1-1 / race 1 (BBBD)</strain>
    </source>
</reference>
<dbReference type="Proteomes" id="UP000005240">
    <property type="component" value="Unassembled WGS sequence"/>
</dbReference>
<reference evidence="2" key="1">
    <citation type="submission" date="2009-11" db="EMBL/GenBank/DDBJ databases">
        <authorList>
            <consortium name="The Broad Institute Genome Sequencing Platform"/>
            <person name="Ward D."/>
            <person name="Feldgarden M."/>
            <person name="Earl A."/>
            <person name="Young S.K."/>
            <person name="Zeng Q."/>
            <person name="Koehrsen M."/>
            <person name="Alvarado L."/>
            <person name="Berlin A."/>
            <person name="Bochicchio J."/>
            <person name="Borenstein D."/>
            <person name="Chapman S.B."/>
            <person name="Chen Z."/>
            <person name="Engels R."/>
            <person name="Freedman E."/>
            <person name="Gellesch M."/>
            <person name="Goldberg J."/>
            <person name="Griggs A."/>
            <person name="Gujja S."/>
            <person name="Heilman E."/>
            <person name="Heiman D."/>
            <person name="Hepburn T."/>
            <person name="Howarth C."/>
            <person name="Jen D."/>
            <person name="Larson L."/>
            <person name="Lewis B."/>
            <person name="Mehta T."/>
            <person name="Park D."/>
            <person name="Pearson M."/>
            <person name="Roberts A."/>
            <person name="Saif S."/>
            <person name="Shea T."/>
            <person name="Shenoy N."/>
            <person name="Sisk P."/>
            <person name="Stolte C."/>
            <person name="Sykes S."/>
            <person name="Thomson T."/>
            <person name="Walk T."/>
            <person name="White J."/>
            <person name="Yandava C."/>
            <person name="Izard J."/>
            <person name="Baranova O.V."/>
            <person name="Blanton J.M."/>
            <person name="Tanner A.C."/>
            <person name="Dewhirst F.E."/>
            <person name="Haas B."/>
            <person name="Nusbaum C."/>
            <person name="Birren B."/>
        </authorList>
    </citation>
    <scope>NUCLEOTIDE SEQUENCE [LARGE SCALE GENOMIC DNA]</scope>
    <source>
        <strain evidence="2">1-1 BBBD Race 1</strain>
    </source>
</reference>
<accession>A0A180GYU5</accession>
<name>A0A180GYU5_PUCT1</name>